<dbReference type="InterPro" id="IPR036852">
    <property type="entry name" value="Peptidase_S8/S53_dom_sf"/>
</dbReference>
<dbReference type="AlphaFoldDB" id="A0A941DS08"/>
<dbReference type="Gene3D" id="3.40.50.200">
    <property type="entry name" value="Peptidase S8/S53 domain"/>
    <property type="match status" value="1"/>
</dbReference>
<feature type="non-terminal residue" evidence="1">
    <location>
        <position position="1"/>
    </location>
</feature>
<dbReference type="InterPro" id="IPR050819">
    <property type="entry name" value="Tripeptidyl-peptidase_I"/>
</dbReference>
<dbReference type="EMBL" id="JAGSPN010000582">
    <property type="protein sequence ID" value="MBR7784759.1"/>
    <property type="molecule type" value="Genomic_DNA"/>
</dbReference>
<dbReference type="SUPFAM" id="SSF52743">
    <property type="entry name" value="Subtilisin-like"/>
    <property type="match status" value="1"/>
</dbReference>
<sequence>GGGVSAYTATPSYQTAAVPGMGTPVRRTVADVSMNADPNSGQYVAVINPGSATVNWISAGGTSLSTPQWAGIVAVTNASRALTAKAPLGAVHASLYQ</sequence>
<accession>A0A941DS08</accession>
<dbReference type="PANTHER" id="PTHR14218:SF15">
    <property type="entry name" value="TRIPEPTIDYL-PEPTIDASE 1"/>
    <property type="match status" value="1"/>
</dbReference>
<organism evidence="1 2">
    <name type="scientific">Undibacterium luofuense</name>
    <dbReference type="NCBI Taxonomy" id="2828733"/>
    <lineage>
        <taxon>Bacteria</taxon>
        <taxon>Pseudomonadati</taxon>
        <taxon>Pseudomonadota</taxon>
        <taxon>Betaproteobacteria</taxon>
        <taxon>Burkholderiales</taxon>
        <taxon>Oxalobacteraceae</taxon>
        <taxon>Undibacterium</taxon>
    </lineage>
</organism>
<keyword evidence="2" id="KW-1185">Reference proteome</keyword>
<dbReference type="Proteomes" id="UP000680067">
    <property type="component" value="Unassembled WGS sequence"/>
</dbReference>
<reference evidence="1" key="1">
    <citation type="submission" date="2021-04" db="EMBL/GenBank/DDBJ databases">
        <title>novel species isolated from subtropical streams in China.</title>
        <authorList>
            <person name="Lu H."/>
        </authorList>
    </citation>
    <scope>NUCLEOTIDE SEQUENCE</scope>
    <source>
        <strain evidence="1">LFS511W</strain>
    </source>
</reference>
<evidence type="ECO:0000313" key="1">
    <source>
        <dbReference type="EMBL" id="MBR7784759.1"/>
    </source>
</evidence>
<evidence type="ECO:0000313" key="2">
    <source>
        <dbReference type="Proteomes" id="UP000680067"/>
    </source>
</evidence>
<comment type="caution">
    <text evidence="1">The sequence shown here is derived from an EMBL/GenBank/DDBJ whole genome shotgun (WGS) entry which is preliminary data.</text>
</comment>
<feature type="non-terminal residue" evidence="1">
    <location>
        <position position="97"/>
    </location>
</feature>
<dbReference type="PANTHER" id="PTHR14218">
    <property type="entry name" value="PROTEASE S8 TRIPEPTIDYL PEPTIDASE I CLN2"/>
    <property type="match status" value="1"/>
</dbReference>
<gene>
    <name evidence="1" type="ORF">KDM89_21740</name>
</gene>
<name>A0A941DS08_9BURK</name>
<dbReference type="GO" id="GO:0006508">
    <property type="term" value="P:proteolysis"/>
    <property type="evidence" value="ECO:0007669"/>
    <property type="project" value="InterPro"/>
</dbReference>
<proteinExistence type="predicted"/>
<dbReference type="GO" id="GO:0008240">
    <property type="term" value="F:tripeptidyl-peptidase activity"/>
    <property type="evidence" value="ECO:0007669"/>
    <property type="project" value="TreeGrafter"/>
</dbReference>
<dbReference type="GO" id="GO:0004252">
    <property type="term" value="F:serine-type endopeptidase activity"/>
    <property type="evidence" value="ECO:0007669"/>
    <property type="project" value="InterPro"/>
</dbReference>
<protein>
    <submittedName>
        <fullName evidence="1">Peptidase S53</fullName>
    </submittedName>
</protein>